<organism evidence="1 2">
    <name type="scientific">Natronorubrum sediminis</name>
    <dbReference type="NCBI Taxonomy" id="640943"/>
    <lineage>
        <taxon>Archaea</taxon>
        <taxon>Methanobacteriati</taxon>
        <taxon>Methanobacteriota</taxon>
        <taxon>Stenosarchaea group</taxon>
        <taxon>Halobacteria</taxon>
        <taxon>Halobacteriales</taxon>
        <taxon>Natrialbaceae</taxon>
        <taxon>Natronorubrum</taxon>
    </lineage>
</organism>
<dbReference type="EMBL" id="FNWL01000001">
    <property type="protein sequence ID" value="SEH11064.1"/>
    <property type="molecule type" value="Genomic_DNA"/>
</dbReference>
<reference evidence="2" key="1">
    <citation type="submission" date="2016-10" db="EMBL/GenBank/DDBJ databases">
        <authorList>
            <person name="Varghese N."/>
            <person name="Submissions S."/>
        </authorList>
    </citation>
    <scope>NUCLEOTIDE SEQUENCE [LARGE SCALE GENOMIC DNA]</scope>
    <source>
        <strain evidence="2">CGMCC 1.8981</strain>
    </source>
</reference>
<evidence type="ECO:0000313" key="1">
    <source>
        <dbReference type="EMBL" id="SEH11064.1"/>
    </source>
</evidence>
<gene>
    <name evidence="1" type="ORF">SAMN04487967_0177</name>
</gene>
<accession>A0A1H6FMR7</accession>
<name>A0A1H6FMR7_9EURY</name>
<protein>
    <submittedName>
        <fullName evidence="1">Uncharacterized protein</fullName>
    </submittedName>
</protein>
<dbReference type="AlphaFoldDB" id="A0A1H6FMR7"/>
<evidence type="ECO:0000313" key="2">
    <source>
        <dbReference type="Proteomes" id="UP000199112"/>
    </source>
</evidence>
<proteinExistence type="predicted"/>
<keyword evidence="2" id="KW-1185">Reference proteome</keyword>
<dbReference type="Proteomes" id="UP000199112">
    <property type="component" value="Unassembled WGS sequence"/>
</dbReference>
<sequence>MYMSRTVKLLLALFVIAVFWKVALSGSSDVEIEEVEYEPVE</sequence>